<dbReference type="PANTHER" id="PTHR43798">
    <property type="entry name" value="MONOACYLGLYCEROL LIPASE"/>
    <property type="match status" value="1"/>
</dbReference>
<accession>A0ABZ3HCC8</accession>
<reference evidence="2 3" key="1">
    <citation type="submission" date="2024-03" db="EMBL/GenBank/DDBJ databases">
        <title>Sulfurimonas sp. HSL3-1.</title>
        <authorList>
            <person name="Wang S."/>
        </authorList>
    </citation>
    <scope>NUCLEOTIDE SEQUENCE [LARGE SCALE GENOMIC DNA]</scope>
    <source>
        <strain evidence="2 3">HSL3-1</strain>
    </source>
</reference>
<dbReference type="InterPro" id="IPR000073">
    <property type="entry name" value="AB_hydrolase_1"/>
</dbReference>
<keyword evidence="2" id="KW-0378">Hydrolase</keyword>
<dbReference type="InterPro" id="IPR029058">
    <property type="entry name" value="AB_hydrolase_fold"/>
</dbReference>
<dbReference type="Pfam" id="PF00561">
    <property type="entry name" value="Abhydrolase_1"/>
    <property type="match status" value="1"/>
</dbReference>
<name>A0ABZ3HCC8_9BACT</name>
<evidence type="ECO:0000259" key="1">
    <source>
        <dbReference type="Pfam" id="PF00561"/>
    </source>
</evidence>
<evidence type="ECO:0000313" key="2">
    <source>
        <dbReference type="EMBL" id="XAU16190.1"/>
    </source>
</evidence>
<feature type="domain" description="AB hydrolase-1" evidence="1">
    <location>
        <begin position="21"/>
        <end position="250"/>
    </location>
</feature>
<keyword evidence="3" id="KW-1185">Reference proteome</keyword>
<dbReference type="RefSeq" id="WP_345973596.1">
    <property type="nucleotide sequence ID" value="NZ_CP147920.1"/>
</dbReference>
<dbReference type="InterPro" id="IPR050266">
    <property type="entry name" value="AB_hydrolase_sf"/>
</dbReference>
<dbReference type="GO" id="GO:0016787">
    <property type="term" value="F:hydrolase activity"/>
    <property type="evidence" value="ECO:0007669"/>
    <property type="project" value="UniProtKB-KW"/>
</dbReference>
<dbReference type="EMBL" id="CP147920">
    <property type="protein sequence ID" value="XAU16190.1"/>
    <property type="molecule type" value="Genomic_DNA"/>
</dbReference>
<evidence type="ECO:0000313" key="3">
    <source>
        <dbReference type="Proteomes" id="UP001447842"/>
    </source>
</evidence>
<dbReference type="Proteomes" id="UP001447842">
    <property type="component" value="Chromosome"/>
</dbReference>
<dbReference type="PRINTS" id="PR00111">
    <property type="entry name" value="ABHYDROLASE"/>
</dbReference>
<dbReference type="SUPFAM" id="SSF53474">
    <property type="entry name" value="alpha/beta-Hydrolases"/>
    <property type="match status" value="1"/>
</dbReference>
<sequence>MTTTVNGIEIHYDDLGSVDMPALIFLHGFPLNRTMWQRQAEACRKHCRVIAYDLRGHGETEGGEEPFSIPLFVQDLLSLMDALRVKTATLCALSMGGYIALRAAEEHPERFNALILCDTQCAADTPEGREKRLKAIRAIETDGVEPFAEGLLGKLLAEQTFEQHPETVAAVREMIVSTPAHSLVHSLRAMRERDETCSLLPRLTLPVLILVGEADQIAPPDASVYMHNALPAAELVIIEGAGHLSNLENPEAFNAALLPFLSGHCHRD</sequence>
<gene>
    <name evidence="2" type="ORF">WCY31_05645</name>
</gene>
<dbReference type="InterPro" id="IPR000639">
    <property type="entry name" value="Epox_hydrolase-like"/>
</dbReference>
<dbReference type="PRINTS" id="PR00412">
    <property type="entry name" value="EPOXHYDRLASE"/>
</dbReference>
<organism evidence="2 3">
    <name type="scientific">Sulfurimonas diazotrophicus</name>
    <dbReference type="NCBI Taxonomy" id="3131939"/>
    <lineage>
        <taxon>Bacteria</taxon>
        <taxon>Pseudomonadati</taxon>
        <taxon>Campylobacterota</taxon>
        <taxon>Epsilonproteobacteria</taxon>
        <taxon>Campylobacterales</taxon>
        <taxon>Sulfurimonadaceae</taxon>
        <taxon>Sulfurimonas</taxon>
    </lineage>
</organism>
<proteinExistence type="predicted"/>
<dbReference type="Gene3D" id="3.40.50.1820">
    <property type="entry name" value="alpha/beta hydrolase"/>
    <property type="match status" value="1"/>
</dbReference>
<protein>
    <submittedName>
        <fullName evidence="2">Alpha/beta fold hydrolase</fullName>
    </submittedName>
</protein>